<feature type="compositionally biased region" description="Polar residues" evidence="1">
    <location>
        <begin position="109"/>
        <end position="128"/>
    </location>
</feature>
<keyword evidence="2" id="KW-0472">Membrane</keyword>
<evidence type="ECO:0000313" key="4">
    <source>
        <dbReference type="Proteomes" id="UP000621500"/>
    </source>
</evidence>
<protein>
    <submittedName>
        <fullName evidence="3">Uncharacterized protein</fullName>
    </submittedName>
</protein>
<reference evidence="3 4" key="1">
    <citation type="submission" date="2021-01" db="EMBL/GenBank/DDBJ databases">
        <title>Whole genome shotgun sequence of Plantactinospora mayteni NBRC 109088.</title>
        <authorList>
            <person name="Komaki H."/>
            <person name="Tamura T."/>
        </authorList>
    </citation>
    <scope>NUCLEOTIDE SEQUENCE [LARGE SCALE GENOMIC DNA]</scope>
    <source>
        <strain evidence="3 4">NBRC 109088</strain>
    </source>
</reference>
<feature type="region of interest" description="Disordered" evidence="1">
    <location>
        <begin position="107"/>
        <end position="128"/>
    </location>
</feature>
<comment type="caution">
    <text evidence="3">The sequence shown here is derived from an EMBL/GenBank/DDBJ whole genome shotgun (WGS) entry which is preliminary data.</text>
</comment>
<feature type="transmembrane region" description="Helical" evidence="2">
    <location>
        <begin position="43"/>
        <end position="64"/>
    </location>
</feature>
<organism evidence="3 4">
    <name type="scientific">Plantactinospora mayteni</name>
    <dbReference type="NCBI Taxonomy" id="566021"/>
    <lineage>
        <taxon>Bacteria</taxon>
        <taxon>Bacillati</taxon>
        <taxon>Actinomycetota</taxon>
        <taxon>Actinomycetes</taxon>
        <taxon>Micromonosporales</taxon>
        <taxon>Micromonosporaceae</taxon>
        <taxon>Plantactinospora</taxon>
    </lineage>
</organism>
<keyword evidence="2" id="KW-1133">Transmembrane helix</keyword>
<dbReference type="EMBL" id="BONX01000065">
    <property type="protein sequence ID" value="GIH01170.1"/>
    <property type="molecule type" value="Genomic_DNA"/>
</dbReference>
<gene>
    <name evidence="3" type="ORF">Pma05_77420</name>
</gene>
<keyword evidence="2" id="KW-0812">Transmembrane</keyword>
<evidence type="ECO:0000256" key="1">
    <source>
        <dbReference type="SAM" id="MobiDB-lite"/>
    </source>
</evidence>
<feature type="transmembrane region" description="Helical" evidence="2">
    <location>
        <begin position="84"/>
        <end position="103"/>
    </location>
</feature>
<dbReference type="Proteomes" id="UP000621500">
    <property type="component" value="Unassembled WGS sequence"/>
</dbReference>
<keyword evidence="4" id="KW-1185">Reference proteome</keyword>
<name>A0ABQ4F2N0_9ACTN</name>
<evidence type="ECO:0000313" key="3">
    <source>
        <dbReference type="EMBL" id="GIH01170.1"/>
    </source>
</evidence>
<evidence type="ECO:0000256" key="2">
    <source>
        <dbReference type="SAM" id="Phobius"/>
    </source>
</evidence>
<proteinExistence type="predicted"/>
<sequence length="128" mass="13158">MADARRVASPAVFRRLASPDRPSSAVGGRPVPGAPARRARWRLVQLVGVAATGLALAMFALLHVRVARISPVAGTISDYALASYGWVFDTAALLLAGGSVLLLPPQTPPSARTTWSGPATATRSSSAG</sequence>
<accession>A0ABQ4F2N0</accession>